<dbReference type="GO" id="GO:0030313">
    <property type="term" value="C:cell envelope"/>
    <property type="evidence" value="ECO:0007669"/>
    <property type="project" value="UniProtKB-SubCell"/>
</dbReference>
<dbReference type="Proteomes" id="UP000583266">
    <property type="component" value="Unassembled WGS sequence"/>
</dbReference>
<dbReference type="AlphaFoldDB" id="A0A848GRX2"/>
<dbReference type="InterPro" id="IPR013766">
    <property type="entry name" value="Thioredoxin_domain"/>
</dbReference>
<accession>A0A848GRX2</accession>
<proteinExistence type="predicted"/>
<sequence length="493" mass="56765">MKPWLKNSVLSMAAIAAAFPSFSQAKISGKLLPNQETSLKFTQPGMETLEVPVDKAGNFSFATGKLPKGIYQLEEIGQVYLEPGYTLEIIPEGDDYRFKGKGSMENNLIREAGNQLKDYVPMSKGDYLYSFYMLSLPEFRQKMNAWQQAAAKTMEKSGNPYFIGLQNAAVNFRIKNITQDWWINYGVDSVKRIAFQKLLEIPPNPKDTMSHVKFRKAFDEMHLKKLTKEEKKELDSMMYDGWDMNNEEWFRNVASYRDVLDGKITNIMYAEYQKELMAGKEMAVLKARVVDTKITSPFIREYYQYVQASSVIKMSDDVREIDTIYKKFIAQSNNDVYKKNVSDIYKNFKKYGDNQPAPDFEFENNHGAKVKLSSLKGKYVYIDVWATWCGPCKREIPFLTSIEEKFAGKNIHFISLSVDRQSDKGKWLDFVKEKQLKGEQLITDDDFNSDFIKNFNINAIPRFILIGPDGKIVSARAKRPSDPKLQEQLSSLL</sequence>
<feature type="signal peptide" evidence="5">
    <location>
        <begin position="1"/>
        <end position="25"/>
    </location>
</feature>
<protein>
    <submittedName>
        <fullName evidence="7">TlpA family protein disulfide reductase</fullName>
    </submittedName>
</protein>
<feature type="chain" id="PRO_5032805153" evidence="5">
    <location>
        <begin position="26"/>
        <end position="493"/>
    </location>
</feature>
<dbReference type="GO" id="GO:0016491">
    <property type="term" value="F:oxidoreductase activity"/>
    <property type="evidence" value="ECO:0007669"/>
    <property type="project" value="InterPro"/>
</dbReference>
<keyword evidence="5" id="KW-0732">Signal</keyword>
<evidence type="ECO:0000259" key="6">
    <source>
        <dbReference type="PROSITE" id="PS51352"/>
    </source>
</evidence>
<keyword evidence="8" id="KW-1185">Reference proteome</keyword>
<feature type="domain" description="Thioredoxin" evidence="6">
    <location>
        <begin position="351"/>
        <end position="493"/>
    </location>
</feature>
<dbReference type="InterPro" id="IPR013740">
    <property type="entry name" value="Redoxin"/>
</dbReference>
<dbReference type="GO" id="GO:0017004">
    <property type="term" value="P:cytochrome complex assembly"/>
    <property type="evidence" value="ECO:0007669"/>
    <property type="project" value="UniProtKB-KW"/>
</dbReference>
<evidence type="ECO:0000256" key="3">
    <source>
        <dbReference type="ARBA" id="ARBA00023157"/>
    </source>
</evidence>
<evidence type="ECO:0000313" key="8">
    <source>
        <dbReference type="Proteomes" id="UP000583266"/>
    </source>
</evidence>
<evidence type="ECO:0000256" key="5">
    <source>
        <dbReference type="SAM" id="SignalP"/>
    </source>
</evidence>
<dbReference type="SUPFAM" id="SSF52833">
    <property type="entry name" value="Thioredoxin-like"/>
    <property type="match status" value="1"/>
</dbReference>
<reference evidence="7 8" key="1">
    <citation type="submission" date="2020-04" db="EMBL/GenBank/DDBJ databases">
        <title>Chitinophaga sp. G-6-1-13 sp. nov., isolated from soil.</title>
        <authorList>
            <person name="Dahal R.H."/>
            <person name="Chaudhary D.K."/>
        </authorList>
    </citation>
    <scope>NUCLEOTIDE SEQUENCE [LARGE SCALE GENOMIC DNA]</scope>
    <source>
        <strain evidence="7 8">G-6-1-13</strain>
    </source>
</reference>
<name>A0A848GRX2_9BACT</name>
<keyword evidence="2" id="KW-0201">Cytochrome c-type biogenesis</keyword>
<dbReference type="PANTHER" id="PTHR42852">
    <property type="entry name" value="THIOL:DISULFIDE INTERCHANGE PROTEIN DSBE"/>
    <property type="match status" value="1"/>
</dbReference>
<evidence type="ECO:0000256" key="4">
    <source>
        <dbReference type="ARBA" id="ARBA00023284"/>
    </source>
</evidence>
<dbReference type="PANTHER" id="PTHR42852:SF6">
    <property type="entry name" value="THIOL:DISULFIDE INTERCHANGE PROTEIN DSBE"/>
    <property type="match status" value="1"/>
</dbReference>
<dbReference type="RefSeq" id="WP_169228196.1">
    <property type="nucleotide sequence ID" value="NZ_JABBGC010000003.1"/>
</dbReference>
<dbReference type="Pfam" id="PF08534">
    <property type="entry name" value="Redoxin"/>
    <property type="match status" value="1"/>
</dbReference>
<dbReference type="Gene3D" id="3.40.30.10">
    <property type="entry name" value="Glutaredoxin"/>
    <property type="match status" value="1"/>
</dbReference>
<dbReference type="InterPro" id="IPR036249">
    <property type="entry name" value="Thioredoxin-like_sf"/>
</dbReference>
<dbReference type="EMBL" id="JABBGC010000003">
    <property type="protein sequence ID" value="NML41144.1"/>
    <property type="molecule type" value="Genomic_DNA"/>
</dbReference>
<keyword evidence="4" id="KW-0676">Redox-active center</keyword>
<keyword evidence="3" id="KW-1015">Disulfide bond</keyword>
<organism evidence="7 8">
    <name type="scientific">Chitinophaga fulva</name>
    <dbReference type="NCBI Taxonomy" id="2728842"/>
    <lineage>
        <taxon>Bacteria</taxon>
        <taxon>Pseudomonadati</taxon>
        <taxon>Bacteroidota</taxon>
        <taxon>Chitinophagia</taxon>
        <taxon>Chitinophagales</taxon>
        <taxon>Chitinophagaceae</taxon>
        <taxon>Chitinophaga</taxon>
    </lineage>
</organism>
<evidence type="ECO:0000313" key="7">
    <source>
        <dbReference type="EMBL" id="NML41144.1"/>
    </source>
</evidence>
<dbReference type="PROSITE" id="PS51352">
    <property type="entry name" value="THIOREDOXIN_2"/>
    <property type="match status" value="1"/>
</dbReference>
<comment type="caution">
    <text evidence="7">The sequence shown here is derived from an EMBL/GenBank/DDBJ whole genome shotgun (WGS) entry which is preliminary data.</text>
</comment>
<evidence type="ECO:0000256" key="2">
    <source>
        <dbReference type="ARBA" id="ARBA00022748"/>
    </source>
</evidence>
<comment type="subcellular location">
    <subcellularLocation>
        <location evidence="1">Cell envelope</location>
    </subcellularLocation>
</comment>
<evidence type="ECO:0000256" key="1">
    <source>
        <dbReference type="ARBA" id="ARBA00004196"/>
    </source>
</evidence>
<dbReference type="CDD" id="cd02966">
    <property type="entry name" value="TlpA_like_family"/>
    <property type="match status" value="1"/>
</dbReference>
<gene>
    <name evidence="7" type="ORF">HHL17_28375</name>
</gene>
<dbReference type="InterPro" id="IPR050553">
    <property type="entry name" value="Thioredoxin_ResA/DsbE_sf"/>
</dbReference>